<gene>
    <name evidence="5" type="primary">endD</name>
</gene>
<dbReference type="EMBL" id="DQ403252">
    <property type="protein sequence ID" value="ABD65960.1"/>
    <property type="molecule type" value="Genomic_DNA"/>
</dbReference>
<keyword evidence="1" id="KW-0596">Phosphopantetheine</keyword>
<evidence type="ECO:0000313" key="5">
    <source>
        <dbReference type="EMBL" id="ABD65960.1"/>
    </source>
</evidence>
<dbReference type="RefSeq" id="WP_206278509.1">
    <property type="nucleotide sequence ID" value="NZ_CP023407.1"/>
</dbReference>
<dbReference type="GO" id="GO:0005829">
    <property type="term" value="C:cytosol"/>
    <property type="evidence" value="ECO:0007669"/>
    <property type="project" value="TreeGrafter"/>
</dbReference>
<dbReference type="SUPFAM" id="SSF56801">
    <property type="entry name" value="Acetyl-CoA synthetase-like"/>
    <property type="match status" value="1"/>
</dbReference>
<dbReference type="PANTHER" id="PTHR45527">
    <property type="entry name" value="NONRIBOSOMAL PEPTIDE SYNTHETASE"/>
    <property type="match status" value="1"/>
</dbReference>
<dbReference type="InterPro" id="IPR009081">
    <property type="entry name" value="PP-bd_ACP"/>
</dbReference>
<dbReference type="FunFam" id="3.40.50.12780:FF:000012">
    <property type="entry name" value="Non-ribosomal peptide synthetase"/>
    <property type="match status" value="1"/>
</dbReference>
<dbReference type="InterPro" id="IPR006162">
    <property type="entry name" value="Ppantetheine_attach_site"/>
</dbReference>
<dbReference type="Gene3D" id="1.10.1200.10">
    <property type="entry name" value="ACP-like"/>
    <property type="match status" value="1"/>
</dbReference>
<evidence type="ECO:0000256" key="3">
    <source>
        <dbReference type="SAM" id="MobiDB-lite"/>
    </source>
</evidence>
<dbReference type="InterPro" id="IPR045851">
    <property type="entry name" value="AMP-bd_C_sf"/>
</dbReference>
<organism evidence="5">
    <name type="scientific">Streptomyces fungicidicus</name>
    <dbReference type="NCBI Taxonomy" id="68203"/>
    <lineage>
        <taxon>Bacteria</taxon>
        <taxon>Bacillati</taxon>
        <taxon>Actinomycetota</taxon>
        <taxon>Actinomycetes</taxon>
        <taxon>Kitasatosporales</taxon>
        <taxon>Streptomycetaceae</taxon>
        <taxon>Streptomyces</taxon>
    </lineage>
</organism>
<dbReference type="Pfam" id="PF13193">
    <property type="entry name" value="AMP-binding_C"/>
    <property type="match status" value="1"/>
</dbReference>
<dbReference type="SMR" id="Q06YY9"/>
<dbReference type="FunFam" id="3.40.50.980:FF:000001">
    <property type="entry name" value="Non-ribosomal peptide synthetase"/>
    <property type="match status" value="1"/>
</dbReference>
<dbReference type="InterPro" id="IPR036736">
    <property type="entry name" value="ACP-like_sf"/>
</dbReference>
<dbReference type="InterPro" id="IPR042099">
    <property type="entry name" value="ANL_N_sf"/>
</dbReference>
<dbReference type="InterPro" id="IPR000873">
    <property type="entry name" value="AMP-dep_synth/lig_dom"/>
</dbReference>
<dbReference type="GeneID" id="93886243"/>
<dbReference type="PANTHER" id="PTHR45527:SF1">
    <property type="entry name" value="FATTY ACID SYNTHASE"/>
    <property type="match status" value="1"/>
</dbReference>
<evidence type="ECO:0000256" key="1">
    <source>
        <dbReference type="ARBA" id="ARBA00022450"/>
    </source>
</evidence>
<dbReference type="PROSITE" id="PS50075">
    <property type="entry name" value="CARRIER"/>
    <property type="match status" value="1"/>
</dbReference>
<dbReference type="PROSITE" id="PS00455">
    <property type="entry name" value="AMP_BINDING"/>
    <property type="match status" value="1"/>
</dbReference>
<dbReference type="InterPro" id="IPR020845">
    <property type="entry name" value="AMP-binding_CS"/>
</dbReference>
<dbReference type="Pfam" id="PF00550">
    <property type="entry name" value="PP-binding"/>
    <property type="match status" value="1"/>
</dbReference>
<feature type="region of interest" description="Disordered" evidence="3">
    <location>
        <begin position="101"/>
        <end position="145"/>
    </location>
</feature>
<dbReference type="GO" id="GO:0044550">
    <property type="term" value="P:secondary metabolite biosynthetic process"/>
    <property type="evidence" value="ECO:0007669"/>
    <property type="project" value="TreeGrafter"/>
</dbReference>
<dbReference type="GO" id="GO:0031177">
    <property type="term" value="F:phosphopantetheine binding"/>
    <property type="evidence" value="ECO:0007669"/>
    <property type="project" value="TreeGrafter"/>
</dbReference>
<dbReference type="Gene3D" id="3.30.300.30">
    <property type="match status" value="1"/>
</dbReference>
<feature type="compositionally biased region" description="Basic and acidic residues" evidence="3">
    <location>
        <begin position="130"/>
        <end position="145"/>
    </location>
</feature>
<dbReference type="InterPro" id="IPR025110">
    <property type="entry name" value="AMP-bd_C"/>
</dbReference>
<dbReference type="GO" id="GO:0043041">
    <property type="term" value="P:amino acid activation for nonribosomal peptide biosynthetic process"/>
    <property type="evidence" value="ECO:0007669"/>
    <property type="project" value="TreeGrafter"/>
</dbReference>
<evidence type="ECO:0000256" key="2">
    <source>
        <dbReference type="ARBA" id="ARBA00022553"/>
    </source>
</evidence>
<sequence length="859" mass="91121">MVTVQSAEDARHCHALRVRLGASDRVDAPWVERVPFASDEPGAARHRARELARPVDAGRGSRAVLLVYTDGRADLVVVAHRSAYGQRALRRLAAALLDPARPAPARGQGAVPSGSGHTPDWGLGGPAQGDARDGHRVALPEGTSREPEGWLAALAQVLSRYEPERTPEATALDAGDRAASPPATPVSAGLVFDLGGEGEYVPCLAPVFPLTVTVGEDGLRCDHRLGDVSTPIAEQFVRHLVEAHRRLTGPPGILDPAEHERILRLGRAAQPLKSTPRRIPDVFAERAAERPDALALVDGDRTVTYRRLDEWSDRLAHGLRAAGAGDGTLVGVCLERSAQLVAVLLAVLKAGAVYVPLDPAYPADRLAYTVEDSGTDVVVTESAGFPGSPGVRVLTPAQVLESGGAAPDGPPATGAGPQEAAYVIYTSGSTGRPKGVLVPHAHVVALMDATRDDFTLGAADVWTFFHSVAFDFSVWEIWGCLLTGGRLVVVPYWVSRSPEQFHGLVAARGVTVLSQTPSAFTQFAAADRDTAEPLAVRLVVFGGEPLDTRSLLPWLDRHPGDRCRLVNMYGITETTVHVTAETVTRRLALAGSRSVGRALPGWRVYVLDARGRLAPPGVAGEIHVGGAGVALGYLRRPDLTRERFRPDPFGGGRMYRTGDRGRLRPDGALEHLGRLDNQVKLRGFRIELDEIRTVLAECPGVTAAAVTFRQTDPGDAATGRLDAYVVLSEGSTADVRERAARVLPAHMLPSTLTALPALPVTANGKTDLAALPEPAVAASGGGAVPAGGEDGLSGELLSVWRQLFGFTVGLSDSFWELGGNSLLAVRMASLMRERGLPSLHPRLLYLNPTVRQLAVALKG</sequence>
<name>Q06YY9_9ACTN</name>
<dbReference type="SUPFAM" id="SSF47336">
    <property type="entry name" value="ACP-like"/>
    <property type="match status" value="1"/>
</dbReference>
<dbReference type="AlphaFoldDB" id="Q06YY9"/>
<keyword evidence="2" id="KW-0597">Phosphoprotein</keyword>
<protein>
    <submittedName>
        <fullName evidence="5">Nonribosomal peptide synthetase</fullName>
    </submittedName>
</protein>
<dbReference type="Pfam" id="PF00501">
    <property type="entry name" value="AMP-binding"/>
    <property type="match status" value="1"/>
</dbReference>
<reference evidence="5" key="1">
    <citation type="journal article" date="2006" name="Microbiology">
        <title>The enduracidin biosynthetic gene cluster from Streptomyces fungicidicus.</title>
        <authorList>
            <person name="Yin X."/>
            <person name="Zabriskie T.M."/>
        </authorList>
    </citation>
    <scope>NUCLEOTIDE SEQUENCE</scope>
    <source>
        <strain evidence="5">ATCC 21013</strain>
    </source>
</reference>
<dbReference type="PROSITE" id="PS00012">
    <property type="entry name" value="PHOSPHOPANTETHEINE"/>
    <property type="match status" value="1"/>
</dbReference>
<proteinExistence type="predicted"/>
<dbReference type="CDD" id="cd17643">
    <property type="entry name" value="A_NRPS_Cytc1-like"/>
    <property type="match status" value="1"/>
</dbReference>
<dbReference type="NCBIfam" id="TIGR01733">
    <property type="entry name" value="AA-adenyl-dom"/>
    <property type="match status" value="1"/>
</dbReference>
<dbReference type="Gene3D" id="3.40.50.12780">
    <property type="entry name" value="N-terminal domain of ligase-like"/>
    <property type="match status" value="1"/>
</dbReference>
<accession>Q06YY9</accession>
<evidence type="ECO:0000259" key="4">
    <source>
        <dbReference type="PROSITE" id="PS50075"/>
    </source>
</evidence>
<feature type="domain" description="Carrier" evidence="4">
    <location>
        <begin position="787"/>
        <end position="859"/>
    </location>
</feature>
<dbReference type="InterPro" id="IPR010071">
    <property type="entry name" value="AA_adenyl_dom"/>
</dbReference>